<dbReference type="Proteomes" id="UP001164733">
    <property type="component" value="Chromosome"/>
</dbReference>
<reference evidence="1" key="1">
    <citation type="submission" date="2021-11" db="EMBL/GenBank/DDBJ databases">
        <title>Clostridia strains as spoilage organisms.</title>
        <authorList>
            <person name="Wambui J."/>
            <person name="Stevens M.J.A."/>
            <person name="Stephan R."/>
        </authorList>
    </citation>
    <scope>NUCLEOTIDE SEQUENCE</scope>
    <source>
        <strain evidence="1">CF009</strain>
    </source>
</reference>
<proteinExistence type="predicted"/>
<accession>A0AA47EN28</accession>
<evidence type="ECO:0000313" key="1">
    <source>
        <dbReference type="EMBL" id="WAG62374.1"/>
    </source>
</evidence>
<dbReference type="GO" id="GO:0016301">
    <property type="term" value="F:kinase activity"/>
    <property type="evidence" value="ECO:0007669"/>
    <property type="project" value="UniProtKB-KW"/>
</dbReference>
<sequence>MIIVYLCPYDTSWLLAQRYNTAHTGISEKEMDLRNVMRSLWEQHVAWTRMTLISIIKDLPDVDFVTNRLLRNPIDFERVLEVFYGYEIASQFSDLFKSHLVIAAQLVKAAKAGDSKGSADAEKRWYANADEIAVFLSRINPYWSQENWKAMLYEHLRMTKSEAVNILTNNYEESITEYDEIEKQALKMADVMAEGIVKQFLY</sequence>
<keyword evidence="1" id="KW-0418">Kinase</keyword>
<gene>
    <name evidence="1" type="ORF">LL038_09100</name>
</gene>
<evidence type="ECO:0000313" key="2">
    <source>
        <dbReference type="Proteomes" id="UP001164733"/>
    </source>
</evidence>
<protein>
    <submittedName>
        <fullName evidence="1">Acetylglutamate kinase</fullName>
    </submittedName>
</protein>
<keyword evidence="1" id="KW-0808">Transferase</keyword>
<dbReference type="AlphaFoldDB" id="A0AA47EN28"/>
<name>A0AA47EN28_9CLOT</name>
<dbReference type="EMBL" id="CP086239">
    <property type="protein sequence ID" value="WAG62374.1"/>
    <property type="molecule type" value="Genomic_DNA"/>
</dbReference>
<organism evidence="1 2">
    <name type="scientific">Clostridium estertheticum</name>
    <dbReference type="NCBI Taxonomy" id="238834"/>
    <lineage>
        <taxon>Bacteria</taxon>
        <taxon>Bacillati</taxon>
        <taxon>Bacillota</taxon>
        <taxon>Clostridia</taxon>
        <taxon>Eubacteriales</taxon>
        <taxon>Clostridiaceae</taxon>
        <taxon>Clostridium</taxon>
    </lineage>
</organism>